<dbReference type="PANTHER" id="PTHR48451">
    <property type="entry name" value="DUF4218 DOMAIN-CONTAINING PROTEIN"/>
    <property type="match status" value="1"/>
</dbReference>
<dbReference type="Proteomes" id="UP001358586">
    <property type="component" value="Chromosome 5"/>
</dbReference>
<evidence type="ECO:0000313" key="3">
    <source>
        <dbReference type="Proteomes" id="UP001358586"/>
    </source>
</evidence>
<organism evidence="2 3">
    <name type="scientific">Gossypium arboreum</name>
    <name type="common">Tree cotton</name>
    <name type="synonym">Gossypium nanking</name>
    <dbReference type="NCBI Taxonomy" id="29729"/>
    <lineage>
        <taxon>Eukaryota</taxon>
        <taxon>Viridiplantae</taxon>
        <taxon>Streptophyta</taxon>
        <taxon>Embryophyta</taxon>
        <taxon>Tracheophyta</taxon>
        <taxon>Spermatophyta</taxon>
        <taxon>Magnoliopsida</taxon>
        <taxon>eudicotyledons</taxon>
        <taxon>Gunneridae</taxon>
        <taxon>Pentapetalae</taxon>
        <taxon>rosids</taxon>
        <taxon>malvids</taxon>
        <taxon>Malvales</taxon>
        <taxon>Malvaceae</taxon>
        <taxon>Malvoideae</taxon>
        <taxon>Gossypium</taxon>
    </lineage>
</organism>
<evidence type="ECO:0000313" key="2">
    <source>
        <dbReference type="EMBL" id="KAK5833848.1"/>
    </source>
</evidence>
<gene>
    <name evidence="2" type="ORF">PVK06_017711</name>
</gene>
<sequence>MFHTKSRERLRRSQNCGIVVNSSITSYTGARDSNPIEGNVEYYGLLINIIELDYYGKWKKKLNSEQQIAIGSSNVPNTADESAEIQTQSGGRRKTRGRTLLNDLYELNSVERVKVAENCHGQPIGSEARLLVEYLGIIARIVNLLPINYESWHHMSISNKNQALDNIKDRERVGTTSKQKQKFTHTARSKSFARVADDKEKLKDKRAEYEVIASSDSSVNLNDIDNRIITKILGPERYDRVRFQGYFVNPTQYFRSSSQQYMPSRNQAQAEVQRLRDQMA</sequence>
<evidence type="ECO:0000256" key="1">
    <source>
        <dbReference type="SAM" id="MobiDB-lite"/>
    </source>
</evidence>
<keyword evidence="3" id="KW-1185">Reference proteome</keyword>
<dbReference type="PANTHER" id="PTHR48451:SF1">
    <property type="entry name" value="DUF4218 DOMAIN-CONTAINING PROTEIN"/>
    <property type="match status" value="1"/>
</dbReference>
<feature type="region of interest" description="Disordered" evidence="1">
    <location>
        <begin position="73"/>
        <end position="94"/>
    </location>
</feature>
<reference evidence="2 3" key="1">
    <citation type="submission" date="2023-03" db="EMBL/GenBank/DDBJ databases">
        <title>WGS of Gossypium arboreum.</title>
        <authorList>
            <person name="Yu D."/>
        </authorList>
    </citation>
    <scope>NUCLEOTIDE SEQUENCE [LARGE SCALE GENOMIC DNA]</scope>
    <source>
        <tissue evidence="2">Leaf</tissue>
    </source>
</reference>
<dbReference type="EMBL" id="JARKNE010000005">
    <property type="protein sequence ID" value="KAK5833848.1"/>
    <property type="molecule type" value="Genomic_DNA"/>
</dbReference>
<proteinExistence type="predicted"/>
<protein>
    <submittedName>
        <fullName evidence="2">Uncharacterized protein</fullName>
    </submittedName>
</protein>
<feature type="compositionally biased region" description="Polar residues" evidence="1">
    <location>
        <begin position="73"/>
        <end position="89"/>
    </location>
</feature>
<accession>A0ABR0Q3G6</accession>
<name>A0ABR0Q3G6_GOSAR</name>
<comment type="caution">
    <text evidence="2">The sequence shown here is derived from an EMBL/GenBank/DDBJ whole genome shotgun (WGS) entry which is preliminary data.</text>
</comment>